<evidence type="ECO:0000313" key="3">
    <source>
        <dbReference type="Proteomes" id="UP001595698"/>
    </source>
</evidence>
<feature type="region of interest" description="Disordered" evidence="1">
    <location>
        <begin position="56"/>
        <end position="76"/>
    </location>
</feature>
<protein>
    <submittedName>
        <fullName evidence="2">Uncharacterized protein</fullName>
    </submittedName>
</protein>
<organism evidence="2 3">
    <name type="scientific">Streptosporangium jomthongense</name>
    <dbReference type="NCBI Taxonomy" id="1193683"/>
    <lineage>
        <taxon>Bacteria</taxon>
        <taxon>Bacillati</taxon>
        <taxon>Actinomycetota</taxon>
        <taxon>Actinomycetes</taxon>
        <taxon>Streptosporangiales</taxon>
        <taxon>Streptosporangiaceae</taxon>
        <taxon>Streptosporangium</taxon>
    </lineage>
</organism>
<accession>A0ABV8F3J7</accession>
<name>A0ABV8F3J7_9ACTN</name>
<evidence type="ECO:0000313" key="2">
    <source>
        <dbReference type="EMBL" id="MFC3982794.1"/>
    </source>
</evidence>
<evidence type="ECO:0000256" key="1">
    <source>
        <dbReference type="SAM" id="MobiDB-lite"/>
    </source>
</evidence>
<comment type="caution">
    <text evidence="2">The sequence shown here is derived from an EMBL/GenBank/DDBJ whole genome shotgun (WGS) entry which is preliminary data.</text>
</comment>
<gene>
    <name evidence="2" type="ORF">ACFOYY_21820</name>
</gene>
<proteinExistence type="predicted"/>
<sequence length="126" mass="12903">MVKRLVNAPAVRLSRKLSRSSEVNVPNVRRLILVAAVGAGAVAMALTSTSIVSAVGPSPADTATITPREKGLPQSDKAVTVTVDPSTGRVLEVSEGKSSTLGGKTVNVDPLTGQVLSLSTNGKQSR</sequence>
<reference evidence="3" key="1">
    <citation type="journal article" date="2019" name="Int. J. Syst. Evol. Microbiol.">
        <title>The Global Catalogue of Microorganisms (GCM) 10K type strain sequencing project: providing services to taxonomists for standard genome sequencing and annotation.</title>
        <authorList>
            <consortium name="The Broad Institute Genomics Platform"/>
            <consortium name="The Broad Institute Genome Sequencing Center for Infectious Disease"/>
            <person name="Wu L."/>
            <person name="Ma J."/>
        </authorList>
    </citation>
    <scope>NUCLEOTIDE SEQUENCE [LARGE SCALE GENOMIC DNA]</scope>
    <source>
        <strain evidence="3">TBRC 7912</strain>
    </source>
</reference>
<dbReference type="EMBL" id="JBHSBC010000021">
    <property type="protein sequence ID" value="MFC3982794.1"/>
    <property type="molecule type" value="Genomic_DNA"/>
</dbReference>
<dbReference type="RefSeq" id="WP_386191361.1">
    <property type="nucleotide sequence ID" value="NZ_JBHSBC010000021.1"/>
</dbReference>
<dbReference type="Proteomes" id="UP001595698">
    <property type="component" value="Unassembled WGS sequence"/>
</dbReference>
<keyword evidence="3" id="KW-1185">Reference proteome</keyword>